<dbReference type="CDD" id="cd03454">
    <property type="entry name" value="YdeM"/>
    <property type="match status" value="1"/>
</dbReference>
<feature type="domain" description="MaoC-like" evidence="1">
    <location>
        <begin position="15"/>
        <end position="115"/>
    </location>
</feature>
<protein>
    <submittedName>
        <fullName evidence="2">Acyl dehydratase</fullName>
    </submittedName>
</protein>
<dbReference type="Proteomes" id="UP000199496">
    <property type="component" value="Unassembled WGS sequence"/>
</dbReference>
<dbReference type="SUPFAM" id="SSF54637">
    <property type="entry name" value="Thioesterase/thiol ester dehydrase-isomerase"/>
    <property type="match status" value="1"/>
</dbReference>
<dbReference type="OrthoDB" id="9759612at2"/>
<evidence type="ECO:0000313" key="2">
    <source>
        <dbReference type="EMBL" id="SEP57469.1"/>
    </source>
</evidence>
<accession>A0A1H8YZ33</accession>
<dbReference type="EMBL" id="FOFO01000001">
    <property type="protein sequence ID" value="SEP57469.1"/>
    <property type="molecule type" value="Genomic_DNA"/>
</dbReference>
<reference evidence="2 3" key="1">
    <citation type="submission" date="2016-10" db="EMBL/GenBank/DDBJ databases">
        <authorList>
            <person name="de Groot N.N."/>
        </authorList>
    </citation>
    <scope>NUCLEOTIDE SEQUENCE [LARGE SCALE GENOMIC DNA]</scope>
    <source>
        <strain evidence="2 3">B7-7</strain>
    </source>
</reference>
<dbReference type="InterPro" id="IPR052342">
    <property type="entry name" value="MCH/BMMD"/>
</dbReference>
<sequence>MAPVTTPYYLEDLSPGMCFETEATTMTEADIIRFGREFDPQPHHVDPEAARHTLFGGLVASGWHTIGVMTALAVRSGMPLAEGQIGVGVEGIRFAKPVRPGDRIRLHLKILEARPRESRPGWGVVRVQWTGINQHDEVVVELQPSVLVRARDGEIAR</sequence>
<name>A0A1H8YZ33_9GAMM</name>
<dbReference type="PANTHER" id="PTHR43664:SF1">
    <property type="entry name" value="BETA-METHYLMALYL-COA DEHYDRATASE"/>
    <property type="match status" value="1"/>
</dbReference>
<dbReference type="RefSeq" id="WP_090202346.1">
    <property type="nucleotide sequence ID" value="NZ_FOFO01000001.1"/>
</dbReference>
<dbReference type="Pfam" id="PF01575">
    <property type="entry name" value="MaoC_dehydratas"/>
    <property type="match status" value="1"/>
</dbReference>
<keyword evidence="3" id="KW-1185">Reference proteome</keyword>
<evidence type="ECO:0000259" key="1">
    <source>
        <dbReference type="Pfam" id="PF01575"/>
    </source>
</evidence>
<evidence type="ECO:0000313" key="3">
    <source>
        <dbReference type="Proteomes" id="UP000199496"/>
    </source>
</evidence>
<dbReference type="InterPro" id="IPR029069">
    <property type="entry name" value="HotDog_dom_sf"/>
</dbReference>
<dbReference type="STRING" id="867345.SAMN05421693_10185"/>
<proteinExistence type="predicted"/>
<dbReference type="PANTHER" id="PTHR43664">
    <property type="entry name" value="MONOAMINE OXIDASE-RELATED"/>
    <property type="match status" value="1"/>
</dbReference>
<dbReference type="InterPro" id="IPR002539">
    <property type="entry name" value="MaoC-like_dom"/>
</dbReference>
<organism evidence="2 3">
    <name type="scientific">Ectothiorhodospira magna</name>
    <dbReference type="NCBI Taxonomy" id="867345"/>
    <lineage>
        <taxon>Bacteria</taxon>
        <taxon>Pseudomonadati</taxon>
        <taxon>Pseudomonadota</taxon>
        <taxon>Gammaproteobacteria</taxon>
        <taxon>Chromatiales</taxon>
        <taxon>Ectothiorhodospiraceae</taxon>
        <taxon>Ectothiorhodospira</taxon>
    </lineage>
</organism>
<dbReference type="Gene3D" id="3.10.129.10">
    <property type="entry name" value="Hotdog Thioesterase"/>
    <property type="match status" value="1"/>
</dbReference>
<gene>
    <name evidence="2" type="ORF">SAMN05421693_10185</name>
</gene>
<dbReference type="AlphaFoldDB" id="A0A1H8YZ33"/>